<feature type="transmembrane region" description="Helical" evidence="7">
    <location>
        <begin position="66"/>
        <end position="86"/>
    </location>
</feature>
<dbReference type="GO" id="GO:0019646">
    <property type="term" value="P:aerobic electron transport chain"/>
    <property type="evidence" value="ECO:0007669"/>
    <property type="project" value="InterPro"/>
</dbReference>
<sequence>MQTTSFENQPVNFYEEPEEVFSMNPKKFMLWLFVVSITMIFASLTSAYIYKQSDKDAWITFDLPEVLLYSTIVIVLSSIFMQLSYHFAKKDEIGKLKINLFITAILGVTFLVMQWEGWVKLVQMGIFVGGVDRMGNPVSPAGSFVYVLMGLHAFHLITGLIFLLSVTWSAFRFKVHKKAMLKIELCNIYWHFLGGLWVYLYLFMSLNR</sequence>
<evidence type="ECO:0000256" key="4">
    <source>
        <dbReference type="ARBA" id="ARBA00022989"/>
    </source>
</evidence>
<dbReference type="PANTHER" id="PTHR11403:SF10">
    <property type="entry name" value="CYTOCHROME C OXIDASE"/>
    <property type="match status" value="1"/>
</dbReference>
<name>A0A2N3IEB2_9BACT</name>
<dbReference type="Gene3D" id="1.20.120.80">
    <property type="entry name" value="Cytochrome c oxidase, subunit III, four-helix bundle"/>
    <property type="match status" value="1"/>
</dbReference>
<keyword evidence="4 7" id="KW-1133">Transmembrane helix</keyword>
<feature type="transmembrane region" description="Helical" evidence="7">
    <location>
        <begin position="28"/>
        <end position="50"/>
    </location>
</feature>
<dbReference type="RefSeq" id="WP_101358880.1">
    <property type="nucleotide sequence ID" value="NZ_NKXO01000023.1"/>
</dbReference>
<evidence type="ECO:0000256" key="5">
    <source>
        <dbReference type="ARBA" id="ARBA00023136"/>
    </source>
</evidence>
<proteinExistence type="inferred from homology"/>
<dbReference type="InterPro" id="IPR035973">
    <property type="entry name" value="Cyt_c_oxidase_su3-like_sf"/>
</dbReference>
<dbReference type="GO" id="GO:0005886">
    <property type="term" value="C:plasma membrane"/>
    <property type="evidence" value="ECO:0007669"/>
    <property type="project" value="UniProtKB-SubCell"/>
</dbReference>
<dbReference type="OrthoDB" id="679789at2"/>
<comment type="subcellular location">
    <subcellularLocation>
        <location evidence="6">Cell membrane</location>
        <topology evidence="6">Multi-pass membrane protein</topology>
    </subcellularLocation>
    <subcellularLocation>
        <location evidence="1">Membrane</location>
        <topology evidence="1">Multi-pass membrane protein</topology>
    </subcellularLocation>
</comment>
<dbReference type="Pfam" id="PF00510">
    <property type="entry name" value="COX3"/>
    <property type="match status" value="1"/>
</dbReference>
<evidence type="ECO:0000256" key="7">
    <source>
        <dbReference type="SAM" id="Phobius"/>
    </source>
</evidence>
<gene>
    <name evidence="9" type="ORF">Rain11_1617</name>
</gene>
<feature type="domain" description="Heme-copper oxidase subunit III family profile" evidence="8">
    <location>
        <begin position="1"/>
        <end position="208"/>
    </location>
</feature>
<dbReference type="InterPro" id="IPR013833">
    <property type="entry name" value="Cyt_c_oxidase_su3_a-hlx"/>
</dbReference>
<dbReference type="GO" id="GO:0004129">
    <property type="term" value="F:cytochrome-c oxidase activity"/>
    <property type="evidence" value="ECO:0007669"/>
    <property type="project" value="InterPro"/>
</dbReference>
<evidence type="ECO:0000313" key="10">
    <source>
        <dbReference type="Proteomes" id="UP000233387"/>
    </source>
</evidence>
<comment type="caution">
    <text evidence="9">The sequence shown here is derived from an EMBL/GenBank/DDBJ whole genome shotgun (WGS) entry which is preliminary data.</text>
</comment>
<feature type="transmembrane region" description="Helical" evidence="7">
    <location>
        <begin position="188"/>
        <end position="206"/>
    </location>
</feature>
<dbReference type="PANTHER" id="PTHR11403">
    <property type="entry name" value="CYTOCHROME C OXIDASE SUBUNIT III"/>
    <property type="match status" value="1"/>
</dbReference>
<organism evidence="9 10">
    <name type="scientific">Raineya orbicola</name>
    <dbReference type="NCBI Taxonomy" id="2016530"/>
    <lineage>
        <taxon>Bacteria</taxon>
        <taxon>Pseudomonadati</taxon>
        <taxon>Bacteroidota</taxon>
        <taxon>Cytophagia</taxon>
        <taxon>Cytophagales</taxon>
        <taxon>Raineyaceae</taxon>
        <taxon>Raineya</taxon>
    </lineage>
</organism>
<keyword evidence="5 7" id="KW-0472">Membrane</keyword>
<keyword evidence="10" id="KW-1185">Reference proteome</keyword>
<evidence type="ECO:0000259" key="8">
    <source>
        <dbReference type="PROSITE" id="PS50253"/>
    </source>
</evidence>
<dbReference type="InterPro" id="IPR024791">
    <property type="entry name" value="Cyt_c/ubiquinol_Oxase_su3"/>
</dbReference>
<dbReference type="InterPro" id="IPR000298">
    <property type="entry name" value="Cyt_c_oxidase-like_su3"/>
</dbReference>
<comment type="similarity">
    <text evidence="2 6">Belongs to the cytochrome c oxidase subunit 3 family.</text>
</comment>
<dbReference type="EMBL" id="NKXO01000023">
    <property type="protein sequence ID" value="PKQ68639.1"/>
    <property type="molecule type" value="Genomic_DNA"/>
</dbReference>
<evidence type="ECO:0000256" key="1">
    <source>
        <dbReference type="ARBA" id="ARBA00004141"/>
    </source>
</evidence>
<evidence type="ECO:0000256" key="3">
    <source>
        <dbReference type="ARBA" id="ARBA00022692"/>
    </source>
</evidence>
<dbReference type="AlphaFoldDB" id="A0A2N3IEB2"/>
<feature type="transmembrane region" description="Helical" evidence="7">
    <location>
        <begin position="144"/>
        <end position="168"/>
    </location>
</feature>
<evidence type="ECO:0000256" key="6">
    <source>
        <dbReference type="RuleBase" id="RU003376"/>
    </source>
</evidence>
<reference evidence="9 10" key="1">
    <citation type="submission" date="2017-06" db="EMBL/GenBank/DDBJ databases">
        <title>Raineya orbicola gen. nov., sp. nov. a slightly thermophilic bacterium of the phylum Bacteroidetes and the description of Raineyaceae fam. nov.</title>
        <authorList>
            <person name="Albuquerque L."/>
            <person name="Polonia A.R.M."/>
            <person name="Barroso C."/>
            <person name="Froufe H.J.C."/>
            <person name="Lage O."/>
            <person name="Lobo-Da-Cunha A."/>
            <person name="Egas C."/>
            <person name="Da Costa M.S."/>
        </authorList>
    </citation>
    <scope>NUCLEOTIDE SEQUENCE [LARGE SCALE GENOMIC DNA]</scope>
    <source>
        <strain evidence="9 10">SPSPC-11</strain>
    </source>
</reference>
<feature type="transmembrane region" description="Helical" evidence="7">
    <location>
        <begin position="98"/>
        <end position="115"/>
    </location>
</feature>
<evidence type="ECO:0000313" key="9">
    <source>
        <dbReference type="EMBL" id="PKQ68639.1"/>
    </source>
</evidence>
<dbReference type="Proteomes" id="UP000233387">
    <property type="component" value="Unassembled WGS sequence"/>
</dbReference>
<protein>
    <submittedName>
        <fullName evidence="9">Cytochrome c oxidase subunit III</fullName>
    </submittedName>
</protein>
<dbReference type="SUPFAM" id="SSF81452">
    <property type="entry name" value="Cytochrome c oxidase subunit III-like"/>
    <property type="match status" value="1"/>
</dbReference>
<dbReference type="PROSITE" id="PS50253">
    <property type="entry name" value="COX3"/>
    <property type="match status" value="1"/>
</dbReference>
<keyword evidence="3 6" id="KW-0812">Transmembrane</keyword>
<evidence type="ECO:0000256" key="2">
    <source>
        <dbReference type="ARBA" id="ARBA00010581"/>
    </source>
</evidence>
<accession>A0A2N3IEB2</accession>